<evidence type="ECO:0000256" key="1">
    <source>
        <dbReference type="ARBA" id="ARBA00006699"/>
    </source>
</evidence>
<dbReference type="InterPro" id="IPR011013">
    <property type="entry name" value="Gal_mutarotase_sf_dom"/>
</dbReference>
<dbReference type="InterPro" id="IPR011071">
    <property type="entry name" value="Lyase_8-like_C"/>
</dbReference>
<dbReference type="Gene3D" id="2.60.220.10">
    <property type="entry name" value="Polysaccharide lyase family 8-like, C-terminal"/>
    <property type="match status" value="1"/>
</dbReference>
<dbReference type="eggNOG" id="COG5492">
    <property type="taxonomic scope" value="Bacteria"/>
</dbReference>
<dbReference type="InterPro" id="IPR003159">
    <property type="entry name" value="Lyase_8_central_dom"/>
</dbReference>
<keyword evidence="2 5" id="KW-0456">Lyase</keyword>
<protein>
    <submittedName>
        <fullName evidence="5">Polysaccharide lyase family 8</fullName>
    </submittedName>
</protein>
<sequence length="750" mass="86195">MTKQEAMSKMCEKAAMQPFRTHEYRNIGKEEDKQKFIHTLTAQGRFSDLGDSPDDAVQALQRLAFLSEDYHWKLGIDWPEGLKSIVLSAAKYYCKIEADREDMGASRFHQSIFRFPVASLNLFFMLYPDMERGEAKPKQYPLEAGARREILRVAYQTFSLPVRNDETDKNPVSVERFQKHVWWIGGNALTYRPVLYTALAFKSIDMMQVIAQVAACSICAVSQAVIEDAFWQEGICADGFGWGHGKQAYNSGYPTDGLNEALNILSYIVGTPFEDVLEYADFSKLISYIRGITWSAYGSFSAPMQTRNIFLRDKSKKKTMDELAVHMAEYLANYFSAYLTEEERREVDMLLERKLSLEMTCRDGLYKGVRYFWNNDDLIKKNKGFYFYVNMASSRCDGVEFADIMADKRNYYTADGSYTVLVSGKEYEDVMGTWQVAHLPGVTERFIPNSELLTETNWHGYRSKFNFAAGVSIGENGLCGFIYEKDEIREPDGAGVIRKEFTVEMCGIQAYKSYFIIEDTIYCLGAGICDIHPEHGREVHTTVNNTLLCNDTEPVEKDGYVFIENDKILYGIRKQENSKICITKEKRKTAWEDLNYMNEGEKEEEYPVFEIIVDHGENPQNASYEYFMCINHKKYENVMVLENSKRLQAVSKNDFSVVEGVFFDSEKTLKMKDIEITVSQPCALLLQQEEDGYRIAVCDAEQKPELKEVIVTVIREGHDKQEVVIKMPDGLFRGKQGEGFYSYSKKRNEL</sequence>
<dbReference type="Proteomes" id="UP000000370">
    <property type="component" value="Chromosome"/>
</dbReference>
<dbReference type="STRING" id="357809.Cphy_0932"/>
<dbReference type="Gene3D" id="2.70.98.10">
    <property type="match status" value="1"/>
</dbReference>
<dbReference type="Pfam" id="PF02278">
    <property type="entry name" value="Lyase_8"/>
    <property type="match status" value="1"/>
</dbReference>
<evidence type="ECO:0000259" key="4">
    <source>
        <dbReference type="Pfam" id="PF02884"/>
    </source>
</evidence>
<dbReference type="InterPro" id="IPR014718">
    <property type="entry name" value="GH-type_carb-bd"/>
</dbReference>
<dbReference type="HOGENOM" id="CLU_342789_0_0_9"/>
<dbReference type="GO" id="GO:0005975">
    <property type="term" value="P:carbohydrate metabolic process"/>
    <property type="evidence" value="ECO:0007669"/>
    <property type="project" value="InterPro"/>
</dbReference>
<dbReference type="SUPFAM" id="SSF48230">
    <property type="entry name" value="Chondroitin AC/alginate lyase"/>
    <property type="match status" value="1"/>
</dbReference>
<keyword evidence="6" id="KW-1185">Reference proteome</keyword>
<dbReference type="OrthoDB" id="6636047at2"/>
<dbReference type="SUPFAM" id="SSF49863">
    <property type="entry name" value="Hyaluronate lyase-like, C-terminal domain"/>
    <property type="match status" value="1"/>
</dbReference>
<reference evidence="6" key="1">
    <citation type="submission" date="2007-11" db="EMBL/GenBank/DDBJ databases">
        <title>Complete genome sequence of Clostridium phytofermentans ISDg.</title>
        <authorList>
            <person name="Leschine S.B."/>
            <person name="Warnick T.A."/>
            <person name="Blanchard J.L."/>
            <person name="Schnell D.J."/>
            <person name="Petit E.L."/>
            <person name="LaTouf W.G."/>
            <person name="Copeland A."/>
            <person name="Lucas S."/>
            <person name="Lapidus A."/>
            <person name="Barry K."/>
            <person name="Glavina del Rio T."/>
            <person name="Dalin E."/>
            <person name="Tice H."/>
            <person name="Pitluck S."/>
            <person name="Kiss H."/>
            <person name="Brettin T."/>
            <person name="Bruce D."/>
            <person name="Detter J.C."/>
            <person name="Han C."/>
            <person name="Kuske C."/>
            <person name="Schmutz J."/>
            <person name="Larimer F."/>
            <person name="Land M."/>
            <person name="Hauser L."/>
            <person name="Kyrpides N."/>
            <person name="Kim E.A."/>
            <person name="Richardson P."/>
        </authorList>
    </citation>
    <scope>NUCLEOTIDE SEQUENCE [LARGE SCALE GENOMIC DNA]</scope>
    <source>
        <strain evidence="6">ATCC 700394 / DSM 18823 / ISDg</strain>
    </source>
</reference>
<evidence type="ECO:0000256" key="2">
    <source>
        <dbReference type="ARBA" id="ARBA00023239"/>
    </source>
</evidence>
<accession>A9KLI7</accession>
<dbReference type="InterPro" id="IPR008929">
    <property type="entry name" value="Chondroitin_lyas"/>
</dbReference>
<dbReference type="CDD" id="cd01083">
    <property type="entry name" value="GAG_Lyase"/>
    <property type="match status" value="1"/>
</dbReference>
<gene>
    <name evidence="5" type="ordered locus">Cphy_0932</name>
</gene>
<dbReference type="InterPro" id="IPR004103">
    <property type="entry name" value="Lyase_8_C"/>
</dbReference>
<feature type="domain" description="Polysaccharide lyase family 8 central" evidence="3">
    <location>
        <begin position="370"/>
        <end position="629"/>
    </location>
</feature>
<evidence type="ECO:0000313" key="5">
    <source>
        <dbReference type="EMBL" id="ABX41316.1"/>
    </source>
</evidence>
<dbReference type="AlphaFoldDB" id="A9KLI7"/>
<dbReference type="InterPro" id="IPR038970">
    <property type="entry name" value="Lyase_8"/>
</dbReference>
<dbReference type="Gene3D" id="1.50.10.100">
    <property type="entry name" value="Chondroitin AC/alginate lyase"/>
    <property type="match status" value="1"/>
</dbReference>
<dbReference type="EMBL" id="CP000885">
    <property type="protein sequence ID" value="ABX41316.1"/>
    <property type="molecule type" value="Genomic_DNA"/>
</dbReference>
<evidence type="ECO:0000259" key="3">
    <source>
        <dbReference type="Pfam" id="PF02278"/>
    </source>
</evidence>
<comment type="similarity">
    <text evidence="1">Belongs to the polysaccharide lyase 8 family.</text>
</comment>
<dbReference type="GO" id="GO:0030246">
    <property type="term" value="F:carbohydrate binding"/>
    <property type="evidence" value="ECO:0007669"/>
    <property type="project" value="InterPro"/>
</dbReference>
<evidence type="ECO:0000313" key="6">
    <source>
        <dbReference type="Proteomes" id="UP000000370"/>
    </source>
</evidence>
<proteinExistence type="inferred from homology"/>
<dbReference type="PANTHER" id="PTHR38481">
    <property type="entry name" value="HYALURONATE LYASE"/>
    <property type="match status" value="1"/>
</dbReference>
<dbReference type="RefSeq" id="WP_012198961.1">
    <property type="nucleotide sequence ID" value="NC_010001.1"/>
</dbReference>
<name>A9KLI7_LACP7</name>
<organism evidence="5 6">
    <name type="scientific">Lachnoclostridium phytofermentans (strain ATCC 700394 / DSM 18823 / ISDg)</name>
    <name type="common">Clostridium phytofermentans</name>
    <dbReference type="NCBI Taxonomy" id="357809"/>
    <lineage>
        <taxon>Bacteria</taxon>
        <taxon>Bacillati</taxon>
        <taxon>Bacillota</taxon>
        <taxon>Clostridia</taxon>
        <taxon>Lachnospirales</taxon>
        <taxon>Lachnospiraceae</taxon>
    </lineage>
</organism>
<dbReference type="Pfam" id="PF02884">
    <property type="entry name" value="Lyase_8_C"/>
    <property type="match status" value="1"/>
</dbReference>
<dbReference type="SUPFAM" id="SSF74650">
    <property type="entry name" value="Galactose mutarotase-like"/>
    <property type="match status" value="1"/>
</dbReference>
<dbReference type="GO" id="GO:0005576">
    <property type="term" value="C:extracellular region"/>
    <property type="evidence" value="ECO:0007669"/>
    <property type="project" value="InterPro"/>
</dbReference>
<dbReference type="PANTHER" id="PTHR38481:SF1">
    <property type="entry name" value="HYALURONATE LYASE"/>
    <property type="match status" value="1"/>
</dbReference>
<dbReference type="GO" id="GO:0016837">
    <property type="term" value="F:carbon-oxygen lyase activity, acting on polysaccharides"/>
    <property type="evidence" value="ECO:0007669"/>
    <property type="project" value="UniProtKB-ARBA"/>
</dbReference>
<feature type="domain" description="Polysaccharide lyase family 8 C-terminal" evidence="4">
    <location>
        <begin position="639"/>
        <end position="705"/>
    </location>
</feature>
<dbReference type="KEGG" id="cpy:Cphy_0932"/>